<keyword evidence="2" id="KW-1185">Reference proteome</keyword>
<name>A0A160DZG0_9GAMM</name>
<dbReference type="AlphaFoldDB" id="A0A160DZG0"/>
<organism evidence="1 2">
    <name type="scientific">Dokdonella koreensis DS-123</name>
    <dbReference type="NCBI Taxonomy" id="1300342"/>
    <lineage>
        <taxon>Bacteria</taxon>
        <taxon>Pseudomonadati</taxon>
        <taxon>Pseudomonadota</taxon>
        <taxon>Gammaproteobacteria</taxon>
        <taxon>Lysobacterales</taxon>
        <taxon>Rhodanobacteraceae</taxon>
        <taxon>Dokdonella</taxon>
    </lineage>
</organism>
<dbReference type="Proteomes" id="UP000076830">
    <property type="component" value="Chromosome"/>
</dbReference>
<reference evidence="1 2" key="1">
    <citation type="submission" date="2016-04" db="EMBL/GenBank/DDBJ databases">
        <title>Complete genome sequence of Dokdonella koreensis DS-123T.</title>
        <authorList>
            <person name="Kim J.F."/>
            <person name="Lee H."/>
            <person name="Kwak M.-J."/>
        </authorList>
    </citation>
    <scope>NUCLEOTIDE SEQUENCE [LARGE SCALE GENOMIC DNA]</scope>
    <source>
        <strain evidence="1 2">DS-123</strain>
    </source>
</reference>
<evidence type="ECO:0000313" key="1">
    <source>
        <dbReference type="EMBL" id="ANB19583.1"/>
    </source>
</evidence>
<accession>A0A160DZG0</accession>
<dbReference type="KEGG" id="dko:I596_3595"/>
<sequence>MGYRSRESMVIPPNQCIFSGVRHLACHAVEPSANSRSPGA</sequence>
<gene>
    <name evidence="1" type="ORF">I596_3595</name>
</gene>
<evidence type="ECO:0000313" key="2">
    <source>
        <dbReference type="Proteomes" id="UP000076830"/>
    </source>
</evidence>
<dbReference type="EMBL" id="CP015249">
    <property type="protein sequence ID" value="ANB19583.1"/>
    <property type="molecule type" value="Genomic_DNA"/>
</dbReference>
<proteinExistence type="predicted"/>
<protein>
    <submittedName>
        <fullName evidence="1">Uncharacterized protein</fullName>
    </submittedName>
</protein>